<comment type="caution">
    <text evidence="2">The sequence shown here is derived from an EMBL/GenBank/DDBJ whole genome shotgun (WGS) entry which is preliminary data.</text>
</comment>
<feature type="region of interest" description="Disordered" evidence="1">
    <location>
        <begin position="86"/>
        <end position="107"/>
    </location>
</feature>
<name>A0AAD9H3K9_9PEZI</name>
<evidence type="ECO:0000313" key="3">
    <source>
        <dbReference type="Proteomes" id="UP001232148"/>
    </source>
</evidence>
<accession>A0AAD9H3K9</accession>
<sequence length="107" mass="12108">MSTRPRRATNTINDCRCARSCCTATVWYTLPDEHTANRNGIRNCIHCIAPHCITWRDTLVPASRWCGWFTSSVWLVTFSVWLGEQATPPPPPPPSLHLEFLPRSSGQ</sequence>
<dbReference type="EMBL" id="MU843103">
    <property type="protein sequence ID" value="KAK2021458.1"/>
    <property type="molecule type" value="Genomic_DNA"/>
</dbReference>
<organism evidence="2 3">
    <name type="scientific">Colletotrichum zoysiae</name>
    <dbReference type="NCBI Taxonomy" id="1216348"/>
    <lineage>
        <taxon>Eukaryota</taxon>
        <taxon>Fungi</taxon>
        <taxon>Dikarya</taxon>
        <taxon>Ascomycota</taxon>
        <taxon>Pezizomycotina</taxon>
        <taxon>Sordariomycetes</taxon>
        <taxon>Hypocreomycetidae</taxon>
        <taxon>Glomerellales</taxon>
        <taxon>Glomerellaceae</taxon>
        <taxon>Colletotrichum</taxon>
        <taxon>Colletotrichum graminicola species complex</taxon>
    </lineage>
</organism>
<keyword evidence="3" id="KW-1185">Reference proteome</keyword>
<dbReference type="Proteomes" id="UP001232148">
    <property type="component" value="Unassembled WGS sequence"/>
</dbReference>
<evidence type="ECO:0000313" key="2">
    <source>
        <dbReference type="EMBL" id="KAK2021458.1"/>
    </source>
</evidence>
<proteinExistence type="predicted"/>
<protein>
    <submittedName>
        <fullName evidence="2">Uncharacterized protein</fullName>
    </submittedName>
</protein>
<evidence type="ECO:0000256" key="1">
    <source>
        <dbReference type="SAM" id="MobiDB-lite"/>
    </source>
</evidence>
<dbReference type="AlphaFoldDB" id="A0AAD9H3K9"/>
<gene>
    <name evidence="2" type="ORF">LX32DRAFT_250813</name>
</gene>
<reference evidence="2" key="1">
    <citation type="submission" date="2021-06" db="EMBL/GenBank/DDBJ databases">
        <title>Comparative genomics, transcriptomics and evolutionary studies reveal genomic signatures of adaptation to plant cell wall in hemibiotrophic fungi.</title>
        <authorList>
            <consortium name="DOE Joint Genome Institute"/>
            <person name="Baroncelli R."/>
            <person name="Diaz J.F."/>
            <person name="Benocci T."/>
            <person name="Peng M."/>
            <person name="Battaglia E."/>
            <person name="Haridas S."/>
            <person name="Andreopoulos W."/>
            <person name="Labutti K."/>
            <person name="Pangilinan J."/>
            <person name="Floch G.L."/>
            <person name="Makela M.R."/>
            <person name="Henrissat B."/>
            <person name="Grigoriev I.V."/>
            <person name="Crouch J.A."/>
            <person name="De Vries R.P."/>
            <person name="Sukno S.A."/>
            <person name="Thon M.R."/>
        </authorList>
    </citation>
    <scope>NUCLEOTIDE SEQUENCE</scope>
    <source>
        <strain evidence="2">MAFF235873</strain>
    </source>
</reference>